<dbReference type="EMBL" id="OMKW01000001">
    <property type="protein sequence ID" value="SPF28619.1"/>
    <property type="molecule type" value="Genomic_DNA"/>
</dbReference>
<reference evidence="2 3" key="1">
    <citation type="submission" date="2018-03" db="EMBL/GenBank/DDBJ databases">
        <authorList>
            <person name="Keele B.F."/>
        </authorList>
    </citation>
    <scope>NUCLEOTIDE SEQUENCE [LARGE SCALE GENOMIC DNA]</scope>
    <source>
        <strain evidence="2 3">CeCT 8812</strain>
    </source>
</reference>
<dbReference type="InterPro" id="IPR037523">
    <property type="entry name" value="VOC_core"/>
</dbReference>
<protein>
    <recommendedName>
        <fullName evidence="1">VOC domain-containing protein</fullName>
    </recommendedName>
</protein>
<accession>A0A2R8A8S0</accession>
<organism evidence="2 3">
    <name type="scientific">Pontivivens insulae</name>
    <dbReference type="NCBI Taxonomy" id="1639689"/>
    <lineage>
        <taxon>Bacteria</taxon>
        <taxon>Pseudomonadati</taxon>
        <taxon>Pseudomonadota</taxon>
        <taxon>Alphaproteobacteria</taxon>
        <taxon>Rhodobacterales</taxon>
        <taxon>Paracoccaceae</taxon>
        <taxon>Pontivivens</taxon>
    </lineage>
</organism>
<dbReference type="PROSITE" id="PS51819">
    <property type="entry name" value="VOC"/>
    <property type="match status" value="1"/>
</dbReference>
<dbReference type="Pfam" id="PF22677">
    <property type="entry name" value="Ble-like_N"/>
    <property type="match status" value="1"/>
</dbReference>
<name>A0A2R8A8S0_9RHOB</name>
<evidence type="ECO:0000259" key="1">
    <source>
        <dbReference type="PROSITE" id="PS51819"/>
    </source>
</evidence>
<keyword evidence="3" id="KW-1185">Reference proteome</keyword>
<dbReference type="RefSeq" id="WP_108781304.1">
    <property type="nucleotide sequence ID" value="NZ_OMKW01000001.1"/>
</dbReference>
<sequence>MTTGTPRIAGTSPIVPVRDIAASLTFYTEVLGFTVQISNPEHGFAMVQRGSLMISLIAGADEAALTATANNISAQLWMEDVAGYWDEIKDRFGAYPDLASDGPVDRDYGVRELHIKDPDGFLMFFTDLNDFTNGV</sequence>
<dbReference type="InterPro" id="IPR053863">
    <property type="entry name" value="Glyoxy/Ble-like_N"/>
</dbReference>
<evidence type="ECO:0000313" key="3">
    <source>
        <dbReference type="Proteomes" id="UP000244932"/>
    </source>
</evidence>
<dbReference type="OrthoDB" id="9791602at2"/>
<evidence type="ECO:0000313" key="2">
    <source>
        <dbReference type="EMBL" id="SPF28619.1"/>
    </source>
</evidence>
<gene>
    <name evidence="2" type="ORF">POI8812_00921</name>
</gene>
<dbReference type="InterPro" id="IPR029068">
    <property type="entry name" value="Glyas_Bleomycin-R_OHBP_Dase"/>
</dbReference>
<dbReference type="Proteomes" id="UP000244932">
    <property type="component" value="Unassembled WGS sequence"/>
</dbReference>
<dbReference type="AlphaFoldDB" id="A0A2R8A8S0"/>
<dbReference type="SUPFAM" id="SSF54593">
    <property type="entry name" value="Glyoxalase/Bleomycin resistance protein/Dihydroxybiphenyl dioxygenase"/>
    <property type="match status" value="1"/>
</dbReference>
<dbReference type="Gene3D" id="3.10.180.10">
    <property type="entry name" value="2,3-Dihydroxybiphenyl 1,2-Dioxygenase, domain 1"/>
    <property type="match status" value="1"/>
</dbReference>
<proteinExistence type="predicted"/>
<feature type="domain" description="VOC" evidence="1">
    <location>
        <begin position="7"/>
        <end position="128"/>
    </location>
</feature>